<dbReference type="SUPFAM" id="SSF52949">
    <property type="entry name" value="Macro domain-like"/>
    <property type="match status" value="1"/>
</dbReference>
<evidence type="ECO:0000313" key="3">
    <source>
        <dbReference type="Proteomes" id="UP000050280"/>
    </source>
</evidence>
<dbReference type="Gene3D" id="3.40.220.10">
    <property type="entry name" value="Leucine Aminopeptidase, subunit E, domain 1"/>
    <property type="match status" value="1"/>
</dbReference>
<dbReference type="OrthoDB" id="6194521at2"/>
<dbReference type="STRING" id="1300341.I595_940"/>
<evidence type="ECO:0000259" key="1">
    <source>
        <dbReference type="PROSITE" id="PS51154"/>
    </source>
</evidence>
<evidence type="ECO:0000313" key="2">
    <source>
        <dbReference type="EMBL" id="KPM32522.1"/>
    </source>
</evidence>
<dbReference type="InterPro" id="IPR002589">
    <property type="entry name" value="Macro_dom"/>
</dbReference>
<sequence>MDHIKIFDKSHDITERTIDLIVAPVNKRLETSGSHKPLDYVIYNHRYALRKLHEVVPNKDKVAYGDVYLIPEEHGAQSSLMYAVLSEACSTDTKALKHFYQTSLSAAAAEGYQSIRFPSLSTGVFKYPMDQVVAAGLEEAITFTKFREIQFYCYNDVYFQKFNTQLQKLKAWRK</sequence>
<gene>
    <name evidence="2" type="ORF">I595_940</name>
</gene>
<dbReference type="EMBL" id="LDJX01000002">
    <property type="protein sequence ID" value="KPM32522.1"/>
    <property type="molecule type" value="Genomic_DNA"/>
</dbReference>
<dbReference type="InterPro" id="IPR043472">
    <property type="entry name" value="Macro_dom-like"/>
</dbReference>
<organism evidence="2 3">
    <name type="scientific">Croceitalea dokdonensis DOKDO 023</name>
    <dbReference type="NCBI Taxonomy" id="1300341"/>
    <lineage>
        <taxon>Bacteria</taxon>
        <taxon>Pseudomonadati</taxon>
        <taxon>Bacteroidota</taxon>
        <taxon>Flavobacteriia</taxon>
        <taxon>Flavobacteriales</taxon>
        <taxon>Flavobacteriaceae</taxon>
        <taxon>Croceitalea</taxon>
    </lineage>
</organism>
<keyword evidence="3" id="KW-1185">Reference proteome</keyword>
<dbReference type="RefSeq" id="WP_054558173.1">
    <property type="nucleotide sequence ID" value="NZ_LDJX01000002.1"/>
</dbReference>
<comment type="caution">
    <text evidence="2">The sequence shown here is derived from an EMBL/GenBank/DDBJ whole genome shotgun (WGS) entry which is preliminary data.</text>
</comment>
<accession>A0A0P7AWP6</accession>
<protein>
    <submittedName>
        <fullName evidence="2">Appr-1-p processing domain protein</fullName>
    </submittedName>
</protein>
<dbReference type="Pfam" id="PF01661">
    <property type="entry name" value="Macro"/>
    <property type="match status" value="1"/>
</dbReference>
<dbReference type="PROSITE" id="PS51154">
    <property type="entry name" value="MACRO"/>
    <property type="match status" value="1"/>
</dbReference>
<name>A0A0P7AWP6_9FLAO</name>
<dbReference type="AlphaFoldDB" id="A0A0P7AWP6"/>
<reference evidence="2 3" key="1">
    <citation type="submission" date="2015-09" db="EMBL/GenBank/DDBJ databases">
        <title>Genome sequence of the marine flavobacterium Croceitalea dokdonensis DOKDO 023 that contains proton- and sodium-pumping rhodopsins.</title>
        <authorList>
            <person name="Kwon S.-K."/>
            <person name="Lee H.K."/>
            <person name="Kwak M.-J."/>
            <person name="Kim J.F."/>
        </authorList>
    </citation>
    <scope>NUCLEOTIDE SEQUENCE [LARGE SCALE GENOMIC DNA]</scope>
    <source>
        <strain evidence="2 3">DOKDO 023</strain>
    </source>
</reference>
<proteinExistence type="predicted"/>
<feature type="domain" description="Macro" evidence="1">
    <location>
        <begin position="1"/>
        <end position="170"/>
    </location>
</feature>
<dbReference type="Proteomes" id="UP000050280">
    <property type="component" value="Unassembled WGS sequence"/>
</dbReference>